<evidence type="ECO:0000259" key="6">
    <source>
        <dbReference type="PROSITE" id="PS51004"/>
    </source>
</evidence>
<accession>A0A8B7YDM1</accession>
<comment type="caution">
    <text evidence="5">Lacks conserved residue(s) required for the propagation of feature annotation.</text>
</comment>
<dbReference type="InterPro" id="IPR002165">
    <property type="entry name" value="Plexin_repeat"/>
</dbReference>
<dbReference type="Proteomes" id="UP000694845">
    <property type="component" value="Unplaced"/>
</dbReference>
<organism evidence="7 8">
    <name type="scientific">Acanthaster planci</name>
    <name type="common">Crown-of-thorns starfish</name>
    <dbReference type="NCBI Taxonomy" id="133434"/>
    <lineage>
        <taxon>Eukaryota</taxon>
        <taxon>Metazoa</taxon>
        <taxon>Echinodermata</taxon>
        <taxon>Eleutherozoa</taxon>
        <taxon>Asterozoa</taxon>
        <taxon>Asteroidea</taxon>
        <taxon>Valvatacea</taxon>
        <taxon>Valvatida</taxon>
        <taxon>Acanthasteridae</taxon>
        <taxon>Acanthaster</taxon>
    </lineage>
</organism>
<dbReference type="PANTHER" id="PTHR11036">
    <property type="entry name" value="SEMAPHORIN"/>
    <property type="match status" value="1"/>
</dbReference>
<dbReference type="InterPro" id="IPR001627">
    <property type="entry name" value="Semap_dom"/>
</dbReference>
<dbReference type="Pfam" id="PF01403">
    <property type="entry name" value="Sema"/>
    <property type="match status" value="1"/>
</dbReference>
<evidence type="ECO:0000313" key="8">
    <source>
        <dbReference type="RefSeq" id="XP_022090662.1"/>
    </source>
</evidence>
<dbReference type="Gene3D" id="2.130.10.10">
    <property type="entry name" value="YVTN repeat-like/Quinoprotein amine dehydrogenase"/>
    <property type="match status" value="1"/>
</dbReference>
<dbReference type="GO" id="GO:0030215">
    <property type="term" value="F:semaphorin receptor binding"/>
    <property type="evidence" value="ECO:0007669"/>
    <property type="project" value="InterPro"/>
</dbReference>
<dbReference type="SMART" id="SM00630">
    <property type="entry name" value="Sema"/>
    <property type="match status" value="1"/>
</dbReference>
<reference evidence="8" key="1">
    <citation type="submission" date="2025-08" db="UniProtKB">
        <authorList>
            <consortium name="RefSeq"/>
        </authorList>
    </citation>
    <scope>IDENTIFICATION</scope>
</reference>
<keyword evidence="2" id="KW-0472">Membrane</keyword>
<dbReference type="InterPro" id="IPR015943">
    <property type="entry name" value="WD40/YVTN_repeat-like_dom_sf"/>
</dbReference>
<dbReference type="GO" id="GO:0030335">
    <property type="term" value="P:positive regulation of cell migration"/>
    <property type="evidence" value="ECO:0007669"/>
    <property type="project" value="TreeGrafter"/>
</dbReference>
<dbReference type="GO" id="GO:0045499">
    <property type="term" value="F:chemorepellent activity"/>
    <property type="evidence" value="ECO:0007669"/>
    <property type="project" value="TreeGrafter"/>
</dbReference>
<dbReference type="SMART" id="SM00423">
    <property type="entry name" value="PSI"/>
    <property type="match status" value="1"/>
</dbReference>
<dbReference type="InterPro" id="IPR027231">
    <property type="entry name" value="Semaphorin"/>
</dbReference>
<evidence type="ECO:0000313" key="7">
    <source>
        <dbReference type="Proteomes" id="UP000694845"/>
    </source>
</evidence>
<dbReference type="InterPro" id="IPR016201">
    <property type="entry name" value="PSI"/>
</dbReference>
<keyword evidence="7" id="KW-1185">Reference proteome</keyword>
<dbReference type="Pfam" id="PF01437">
    <property type="entry name" value="PSI"/>
    <property type="match status" value="1"/>
</dbReference>
<dbReference type="GO" id="GO:0071526">
    <property type="term" value="P:semaphorin-plexin signaling pathway"/>
    <property type="evidence" value="ECO:0007669"/>
    <property type="project" value="TreeGrafter"/>
</dbReference>
<dbReference type="KEGG" id="aplc:110979299"/>
<protein>
    <submittedName>
        <fullName evidence="8">Semaphorin-1A-like isoform X1</fullName>
    </submittedName>
</protein>
<feature type="domain" description="Sema" evidence="6">
    <location>
        <begin position="84"/>
        <end position="569"/>
    </location>
</feature>
<dbReference type="GeneID" id="110979299"/>
<dbReference type="OrthoDB" id="9988752at2759"/>
<sequence>MHFKPDPRYLHDCTTDIIKTTAVKHLSEYQSNSTTILPTMLPVPSGVMSRRAWASSLIVFLTFLGLCSCRSQRPPLRNVDPPFKQSFNISQVSGSAVSYGPNSSVPDVGKFYRTLTLHNEILYVGGKSHLFSTTENLEMREEVSVPSTSIFKDMGCEFCGGNYIRIIQPLPDGSLLECGTNSLVPYCQKRSTKNLSSVGERQTFDGHNVVPSLPHQNSSWLLLGDSETTNQIFVGSYLVNSFGVLEEPAILRAVLREPLGRIDVQLKTKDSPHTVLNGPQFVGDPIEYQDKIFFFFREFASEHMNSGRIVYSRVSMVCKDEMGGREYTTLTEKHFVTFVKARLECSLPGKYPYYYNEIQDVYRSTVDPNVVYAVFATRSPGVASSAVCAYRLNEIEDLFWESNFLAQKKDKELWLEYFEDVNNEELFSPRQATCPNTRAYTDEECRKILALGQLVYRKAQNSFPYENQGPSFHRRRNRISPLLVTHGERFTQIVVDEGVVDSVDVMFIGTENGTVLKAYLSSDGSEARIVEEISLNSEGLKAPVLTMVKSEASQAVFVGTDIGVYKVPFQHCQDYTTCQSCLDSRDPYCRWTGNSCSSGRTDGLQDLENGSSDLCPDNKDDKILFRTLPKSQSRAVNFPNHPVNLHLVAEAPRGRNLRPVGVDCSPCASLPFTHFRSACDRREFLVMHIDGSSAGTDDCFCSTVLEMDGGVRASANFSLTADSSDPVHASKRDLEELATFDVEMAQYKYELQEWKSIVAKSCELRDLQVCPLGGCSNP</sequence>
<dbReference type="Gene3D" id="3.30.1680.10">
    <property type="entry name" value="ligand-binding face of the semaphorins, domain 2"/>
    <property type="match status" value="1"/>
</dbReference>
<comment type="subcellular location">
    <subcellularLocation>
        <location evidence="1">Membrane</location>
    </subcellularLocation>
</comment>
<dbReference type="RefSeq" id="XP_022090662.1">
    <property type="nucleotide sequence ID" value="XM_022234970.1"/>
</dbReference>
<evidence type="ECO:0000256" key="5">
    <source>
        <dbReference type="PROSITE-ProRule" id="PRU00352"/>
    </source>
</evidence>
<dbReference type="PROSITE" id="PS51004">
    <property type="entry name" value="SEMA"/>
    <property type="match status" value="1"/>
</dbReference>
<evidence type="ECO:0000256" key="1">
    <source>
        <dbReference type="ARBA" id="ARBA00004370"/>
    </source>
</evidence>
<dbReference type="GO" id="GO:0007411">
    <property type="term" value="P:axon guidance"/>
    <property type="evidence" value="ECO:0007669"/>
    <property type="project" value="TreeGrafter"/>
</dbReference>
<dbReference type="InterPro" id="IPR036352">
    <property type="entry name" value="Semap_dom_sf"/>
</dbReference>
<evidence type="ECO:0000256" key="4">
    <source>
        <dbReference type="ARBA" id="ARBA00023180"/>
    </source>
</evidence>
<dbReference type="SUPFAM" id="SSF101912">
    <property type="entry name" value="Sema domain"/>
    <property type="match status" value="1"/>
</dbReference>
<evidence type="ECO:0000256" key="3">
    <source>
        <dbReference type="ARBA" id="ARBA00023157"/>
    </source>
</evidence>
<evidence type="ECO:0000256" key="2">
    <source>
        <dbReference type="ARBA" id="ARBA00023136"/>
    </source>
</evidence>
<dbReference type="GO" id="GO:0005886">
    <property type="term" value="C:plasma membrane"/>
    <property type="evidence" value="ECO:0007669"/>
    <property type="project" value="TreeGrafter"/>
</dbReference>
<dbReference type="OMA" id="MECLESR"/>
<dbReference type="AlphaFoldDB" id="A0A8B7YDM1"/>
<dbReference type="SUPFAM" id="SSF103575">
    <property type="entry name" value="Plexin repeat"/>
    <property type="match status" value="1"/>
</dbReference>
<keyword evidence="4" id="KW-0325">Glycoprotein</keyword>
<dbReference type="PANTHER" id="PTHR11036:SF127">
    <property type="entry name" value="SEMAPHORIN-1A"/>
    <property type="match status" value="1"/>
</dbReference>
<gene>
    <name evidence="8" type="primary">LOC110979299</name>
</gene>
<proteinExistence type="predicted"/>
<name>A0A8B7YDM1_ACAPL</name>
<keyword evidence="3" id="KW-1015">Disulfide bond</keyword>